<reference evidence="1 2" key="1">
    <citation type="submission" date="2020-03" db="EMBL/GenBank/DDBJ databases">
        <title>Whole genome shotgun sequence of Phytohabitans houttuyneae NBRC 108639.</title>
        <authorList>
            <person name="Komaki H."/>
            <person name="Tamura T."/>
        </authorList>
    </citation>
    <scope>NUCLEOTIDE SEQUENCE [LARGE SCALE GENOMIC DNA]</scope>
    <source>
        <strain evidence="1 2">NBRC 108639</strain>
    </source>
</reference>
<dbReference type="SUPFAM" id="SSF47336">
    <property type="entry name" value="ACP-like"/>
    <property type="match status" value="1"/>
</dbReference>
<evidence type="ECO:0000313" key="1">
    <source>
        <dbReference type="EMBL" id="GFJ80774.1"/>
    </source>
</evidence>
<evidence type="ECO:0000313" key="2">
    <source>
        <dbReference type="Proteomes" id="UP000482800"/>
    </source>
</evidence>
<gene>
    <name evidence="1" type="ORF">Phou_049540</name>
</gene>
<sequence length="94" mass="10414">MIVADVSARITAFIRERFLDGDPQGELRPDTPLVEWGVLTSMNTAILLIFIREELGTQVPARYVNARNFQNVDTISALVDELSRGQQPTPAGTE</sequence>
<name>A0A6V8KAI6_9ACTN</name>
<keyword evidence="2" id="KW-1185">Reference proteome</keyword>
<dbReference type="RefSeq" id="WP_173059037.1">
    <property type="nucleotide sequence ID" value="NZ_BAABGO010000045.1"/>
</dbReference>
<dbReference type="InterPro" id="IPR036736">
    <property type="entry name" value="ACP-like_sf"/>
</dbReference>
<evidence type="ECO:0008006" key="3">
    <source>
        <dbReference type="Google" id="ProtNLM"/>
    </source>
</evidence>
<dbReference type="Proteomes" id="UP000482800">
    <property type="component" value="Unassembled WGS sequence"/>
</dbReference>
<accession>A0A6V8KAI6</accession>
<reference evidence="1 2" key="2">
    <citation type="submission" date="2020-03" db="EMBL/GenBank/DDBJ databases">
        <authorList>
            <person name="Ichikawa N."/>
            <person name="Kimura A."/>
            <person name="Kitahashi Y."/>
            <person name="Uohara A."/>
        </authorList>
    </citation>
    <scope>NUCLEOTIDE SEQUENCE [LARGE SCALE GENOMIC DNA]</scope>
    <source>
        <strain evidence="1 2">NBRC 108639</strain>
    </source>
</reference>
<protein>
    <recommendedName>
        <fullName evidence="3">Carrier domain-containing protein</fullName>
    </recommendedName>
</protein>
<dbReference type="EMBL" id="BLPF01000002">
    <property type="protein sequence ID" value="GFJ80774.1"/>
    <property type="molecule type" value="Genomic_DNA"/>
</dbReference>
<dbReference type="Gene3D" id="1.10.1200.10">
    <property type="entry name" value="ACP-like"/>
    <property type="match status" value="1"/>
</dbReference>
<comment type="caution">
    <text evidence="1">The sequence shown here is derived from an EMBL/GenBank/DDBJ whole genome shotgun (WGS) entry which is preliminary data.</text>
</comment>
<dbReference type="AlphaFoldDB" id="A0A6V8KAI6"/>
<organism evidence="1 2">
    <name type="scientific">Phytohabitans houttuyneae</name>
    <dbReference type="NCBI Taxonomy" id="1076126"/>
    <lineage>
        <taxon>Bacteria</taxon>
        <taxon>Bacillati</taxon>
        <taxon>Actinomycetota</taxon>
        <taxon>Actinomycetes</taxon>
        <taxon>Micromonosporales</taxon>
        <taxon>Micromonosporaceae</taxon>
    </lineage>
</organism>
<proteinExistence type="predicted"/>